<comment type="caution">
    <text evidence="2">The sequence shown here is derived from an EMBL/GenBank/DDBJ whole genome shotgun (WGS) entry which is preliminary data.</text>
</comment>
<dbReference type="EMBL" id="JAANER010000002">
    <property type="protein sequence ID" value="KAG9193606.1"/>
    <property type="molecule type" value="Genomic_DNA"/>
</dbReference>
<organism evidence="2 3">
    <name type="scientific">Alternaria panax</name>
    <dbReference type="NCBI Taxonomy" id="48097"/>
    <lineage>
        <taxon>Eukaryota</taxon>
        <taxon>Fungi</taxon>
        <taxon>Dikarya</taxon>
        <taxon>Ascomycota</taxon>
        <taxon>Pezizomycotina</taxon>
        <taxon>Dothideomycetes</taxon>
        <taxon>Pleosporomycetidae</taxon>
        <taxon>Pleosporales</taxon>
        <taxon>Pleosporineae</taxon>
        <taxon>Pleosporaceae</taxon>
        <taxon>Alternaria</taxon>
        <taxon>Alternaria sect. Panax</taxon>
    </lineage>
</organism>
<protein>
    <submittedName>
        <fullName evidence="2">Uncharacterized protein</fullName>
    </submittedName>
</protein>
<dbReference type="Proteomes" id="UP001199106">
    <property type="component" value="Unassembled WGS sequence"/>
</dbReference>
<feature type="region of interest" description="Disordered" evidence="1">
    <location>
        <begin position="108"/>
        <end position="133"/>
    </location>
</feature>
<gene>
    <name evidence="2" type="ORF">G6011_03641</name>
</gene>
<dbReference type="AlphaFoldDB" id="A0AAD4IFS5"/>
<feature type="region of interest" description="Disordered" evidence="1">
    <location>
        <begin position="156"/>
        <end position="183"/>
    </location>
</feature>
<evidence type="ECO:0000313" key="2">
    <source>
        <dbReference type="EMBL" id="KAG9193606.1"/>
    </source>
</evidence>
<evidence type="ECO:0000256" key="1">
    <source>
        <dbReference type="SAM" id="MobiDB-lite"/>
    </source>
</evidence>
<proteinExistence type="predicted"/>
<reference evidence="2" key="1">
    <citation type="submission" date="2021-07" db="EMBL/GenBank/DDBJ databases">
        <title>Genome Resource of American Ginseng Black Spot Pathogen Alternaria panax.</title>
        <authorList>
            <person name="Qiu C."/>
            <person name="Wang W."/>
            <person name="Liu Z."/>
        </authorList>
    </citation>
    <scope>NUCLEOTIDE SEQUENCE</scope>
    <source>
        <strain evidence="2">BNCC115425</strain>
    </source>
</reference>
<name>A0AAD4IFS5_9PLEO</name>
<sequence length="183" mass="21177">MTIKVCSWLKSRSDQSSRAYTTDEDDITGLDDRMDLERANTEEEMYKEKYWLLRKKIDEDEICKRLRSENTSLRNDVKVLEGKLVERENAKLRTEVQLMRCEKELNDVKAHSDTDRGANDTRNETLKPENDSLKKNEGYMKCLLLSHDIQTPTLLGTSRVTLPPTPELTDDDSDMDDADDLSV</sequence>
<accession>A0AAD4IFS5</accession>
<feature type="compositionally biased region" description="Acidic residues" evidence="1">
    <location>
        <begin position="168"/>
        <end position="183"/>
    </location>
</feature>
<keyword evidence="3" id="KW-1185">Reference proteome</keyword>
<evidence type="ECO:0000313" key="3">
    <source>
        <dbReference type="Proteomes" id="UP001199106"/>
    </source>
</evidence>